<comment type="caution">
    <text evidence="4">The sequence shown here is derived from an EMBL/GenBank/DDBJ whole genome shotgun (WGS) entry which is preliminary data.</text>
</comment>
<keyword evidence="5" id="KW-1185">Reference proteome</keyword>
<dbReference type="AlphaFoldDB" id="A0A8J5XS47"/>
<evidence type="ECO:0000313" key="4">
    <source>
        <dbReference type="EMBL" id="KAG8467472.1"/>
    </source>
</evidence>
<evidence type="ECO:0000256" key="3">
    <source>
        <dbReference type="ARBA" id="ARBA00025745"/>
    </source>
</evidence>
<keyword evidence="2" id="KW-0143">Chaperone</keyword>
<reference evidence="4" key="1">
    <citation type="submission" date="2021-05" db="EMBL/GenBank/DDBJ databases">
        <title>The genome of the haptophyte Pavlova lutheri (Diacronema luteri, Pavlovales) - a model for lipid biosynthesis in eukaryotic algae.</title>
        <authorList>
            <person name="Hulatt C.J."/>
            <person name="Posewitz M.C."/>
        </authorList>
    </citation>
    <scope>NUCLEOTIDE SEQUENCE</scope>
    <source>
        <strain evidence="4">NIVA-4/92</strain>
    </source>
</reference>
<evidence type="ECO:0000256" key="2">
    <source>
        <dbReference type="ARBA" id="ARBA00023186"/>
    </source>
</evidence>
<evidence type="ECO:0000256" key="1">
    <source>
        <dbReference type="ARBA" id="ARBA00019186"/>
    </source>
</evidence>
<dbReference type="GO" id="GO:0005829">
    <property type="term" value="C:cytosol"/>
    <property type="evidence" value="ECO:0007669"/>
    <property type="project" value="TreeGrafter"/>
</dbReference>
<dbReference type="OrthoDB" id="10260712at2759"/>
<dbReference type="Gene3D" id="3.40.50.10900">
    <property type="entry name" value="PAC-like subunit"/>
    <property type="match status" value="1"/>
</dbReference>
<protein>
    <recommendedName>
        <fullName evidence="1">Proteasome assembly chaperone 2</fullName>
    </recommendedName>
</protein>
<sequence>MTRLTEDTAPARVSRARTLVVPTVSAANVPQLAVDLLLHTHGVTRVACVVDPAVLPAVGADALGTGAHSLSTACELFCDDGDVAVLQLRAPLVPGTGPAFVRRVHAWARRFLNGGHGACVVWLHSSHAEEVGGGGPLQPHLGPTGADIEYALARSEPSVGLAAALGRLGWSAVPTDDPRREAGHVVHGVLDAAADSTDDALEVVVLSSTVAEWSAVQDGATLATALTTLLAELAAADGAGGGPAGAARKTALNDWRQPPSWTGLLL</sequence>
<gene>
    <name evidence="4" type="ORF">KFE25_000788</name>
</gene>
<dbReference type="EMBL" id="JAGTXO010000006">
    <property type="protein sequence ID" value="KAG8467472.1"/>
    <property type="molecule type" value="Genomic_DNA"/>
</dbReference>
<dbReference type="Pfam" id="PF09754">
    <property type="entry name" value="PAC2"/>
    <property type="match status" value="1"/>
</dbReference>
<accession>A0A8J5XS47</accession>
<proteinExistence type="inferred from homology"/>
<dbReference type="Proteomes" id="UP000751190">
    <property type="component" value="Unassembled WGS sequence"/>
</dbReference>
<dbReference type="InterPro" id="IPR038389">
    <property type="entry name" value="PSMG2_sf"/>
</dbReference>
<comment type="similarity">
    <text evidence="3">Belongs to the PSMG2 family.</text>
</comment>
<dbReference type="PANTHER" id="PTHR12970">
    <property type="entry name" value="PROTEASOME ASSEMBLY CHAPERONE 2"/>
    <property type="match status" value="1"/>
</dbReference>
<evidence type="ECO:0000313" key="5">
    <source>
        <dbReference type="Proteomes" id="UP000751190"/>
    </source>
</evidence>
<dbReference type="GO" id="GO:0005634">
    <property type="term" value="C:nucleus"/>
    <property type="evidence" value="ECO:0007669"/>
    <property type="project" value="TreeGrafter"/>
</dbReference>
<dbReference type="PANTHER" id="PTHR12970:SF1">
    <property type="entry name" value="PROTEASOME ASSEMBLY CHAPERONE 2"/>
    <property type="match status" value="1"/>
</dbReference>
<name>A0A8J5XS47_DIALT</name>
<organism evidence="4 5">
    <name type="scientific">Diacronema lutheri</name>
    <name type="common">Unicellular marine alga</name>
    <name type="synonym">Monochrysis lutheri</name>
    <dbReference type="NCBI Taxonomy" id="2081491"/>
    <lineage>
        <taxon>Eukaryota</taxon>
        <taxon>Haptista</taxon>
        <taxon>Haptophyta</taxon>
        <taxon>Pavlovophyceae</taxon>
        <taxon>Pavlovales</taxon>
        <taxon>Pavlovaceae</taxon>
        <taxon>Diacronema</taxon>
    </lineage>
</organism>
<dbReference type="GO" id="GO:0043248">
    <property type="term" value="P:proteasome assembly"/>
    <property type="evidence" value="ECO:0007669"/>
    <property type="project" value="TreeGrafter"/>
</dbReference>
<dbReference type="InterPro" id="IPR016562">
    <property type="entry name" value="Proteasome_assmbl_chp_2_euk"/>
</dbReference>
<dbReference type="InterPro" id="IPR019151">
    <property type="entry name" value="Proteasome_assmbl_chaperone_2"/>
</dbReference>